<dbReference type="Gene3D" id="1.20.1250.20">
    <property type="entry name" value="MFS general substrate transporter like domains"/>
    <property type="match status" value="2"/>
</dbReference>
<dbReference type="Proteomes" id="UP000316747">
    <property type="component" value="Unassembled WGS sequence"/>
</dbReference>
<dbReference type="SUPFAM" id="SSF103473">
    <property type="entry name" value="MFS general substrate transporter"/>
    <property type="match status" value="1"/>
</dbReference>
<evidence type="ECO:0000256" key="6">
    <source>
        <dbReference type="SAM" id="Phobius"/>
    </source>
</evidence>
<feature type="transmembrane region" description="Helical" evidence="6">
    <location>
        <begin position="433"/>
        <end position="454"/>
    </location>
</feature>
<feature type="transmembrane region" description="Helical" evidence="6">
    <location>
        <begin position="94"/>
        <end position="112"/>
    </location>
</feature>
<dbReference type="InterPro" id="IPR036259">
    <property type="entry name" value="MFS_trans_sf"/>
</dbReference>
<dbReference type="EMBL" id="VFPM01000002">
    <property type="protein sequence ID" value="TQM62803.1"/>
    <property type="molecule type" value="Genomic_DNA"/>
</dbReference>
<evidence type="ECO:0000256" key="3">
    <source>
        <dbReference type="ARBA" id="ARBA00022692"/>
    </source>
</evidence>
<proteinExistence type="predicted"/>
<keyword evidence="8" id="KW-1185">Reference proteome</keyword>
<dbReference type="RefSeq" id="WP_185749055.1">
    <property type="nucleotide sequence ID" value="NZ_VFPM01000002.1"/>
</dbReference>
<protein>
    <submittedName>
        <fullName evidence="7">Glucuronide carrier protein</fullName>
    </submittedName>
</protein>
<dbReference type="InterPro" id="IPR001927">
    <property type="entry name" value="Na/Gal_symport"/>
</dbReference>
<dbReference type="GO" id="GO:0015293">
    <property type="term" value="F:symporter activity"/>
    <property type="evidence" value="ECO:0007669"/>
    <property type="project" value="InterPro"/>
</dbReference>
<evidence type="ECO:0000256" key="2">
    <source>
        <dbReference type="ARBA" id="ARBA00022475"/>
    </source>
</evidence>
<dbReference type="PANTHER" id="PTHR11328">
    <property type="entry name" value="MAJOR FACILITATOR SUPERFAMILY DOMAIN-CONTAINING PROTEIN"/>
    <property type="match status" value="1"/>
</dbReference>
<keyword evidence="5 6" id="KW-0472">Membrane</keyword>
<dbReference type="InterPro" id="IPR018043">
    <property type="entry name" value="Na/Gal_symport_CS"/>
</dbReference>
<dbReference type="GO" id="GO:0008643">
    <property type="term" value="P:carbohydrate transport"/>
    <property type="evidence" value="ECO:0007669"/>
    <property type="project" value="InterPro"/>
</dbReference>
<dbReference type="InterPro" id="IPR039672">
    <property type="entry name" value="MFS_2"/>
</dbReference>
<accession>A0A543HWR7</accession>
<comment type="caution">
    <text evidence="7">The sequence shown here is derived from an EMBL/GenBank/DDBJ whole genome shotgun (WGS) entry which is preliminary data.</text>
</comment>
<keyword evidence="3 6" id="KW-0812">Transmembrane</keyword>
<gene>
    <name evidence="7" type="ORF">FBY41_2841</name>
</gene>
<feature type="transmembrane region" description="Helical" evidence="6">
    <location>
        <begin position="124"/>
        <end position="144"/>
    </location>
</feature>
<dbReference type="AlphaFoldDB" id="A0A543HWR7"/>
<feature type="transmembrane region" description="Helical" evidence="6">
    <location>
        <begin position="54"/>
        <end position="73"/>
    </location>
</feature>
<evidence type="ECO:0000256" key="1">
    <source>
        <dbReference type="ARBA" id="ARBA00004651"/>
    </source>
</evidence>
<feature type="transmembrane region" description="Helical" evidence="6">
    <location>
        <begin position="288"/>
        <end position="307"/>
    </location>
</feature>
<dbReference type="GO" id="GO:0005886">
    <property type="term" value="C:plasma membrane"/>
    <property type="evidence" value="ECO:0007669"/>
    <property type="project" value="UniProtKB-SubCell"/>
</dbReference>
<dbReference type="PROSITE" id="PS00872">
    <property type="entry name" value="NA_GALACTOSIDE_SYMP"/>
    <property type="match status" value="1"/>
</dbReference>
<keyword evidence="2" id="KW-1003">Cell membrane</keyword>
<feature type="transmembrane region" description="Helical" evidence="6">
    <location>
        <begin position="319"/>
        <end position="339"/>
    </location>
</feature>
<dbReference type="CDD" id="cd17332">
    <property type="entry name" value="MFS_MelB_like"/>
    <property type="match status" value="1"/>
</dbReference>
<evidence type="ECO:0000256" key="4">
    <source>
        <dbReference type="ARBA" id="ARBA00022989"/>
    </source>
</evidence>
<feature type="transmembrane region" description="Helical" evidence="6">
    <location>
        <begin position="254"/>
        <end position="282"/>
    </location>
</feature>
<feature type="transmembrane region" description="Helical" evidence="6">
    <location>
        <begin position="400"/>
        <end position="421"/>
    </location>
</feature>
<dbReference type="PANTHER" id="PTHR11328:SF39">
    <property type="entry name" value="2,3-DIHYDROXYPROPANE-1-SULFONATE EXPORTER-RELATED"/>
    <property type="match status" value="1"/>
</dbReference>
<dbReference type="GO" id="GO:0006814">
    <property type="term" value="P:sodium ion transport"/>
    <property type="evidence" value="ECO:0007669"/>
    <property type="project" value="InterPro"/>
</dbReference>
<evidence type="ECO:0000313" key="7">
    <source>
        <dbReference type="EMBL" id="TQM62803.1"/>
    </source>
</evidence>
<organism evidence="7 8">
    <name type="scientific">Humibacillus xanthopallidus</name>
    <dbReference type="NCBI Taxonomy" id="412689"/>
    <lineage>
        <taxon>Bacteria</taxon>
        <taxon>Bacillati</taxon>
        <taxon>Actinomycetota</taxon>
        <taxon>Actinomycetes</taxon>
        <taxon>Micrococcales</taxon>
        <taxon>Intrasporangiaceae</taxon>
        <taxon>Humibacillus</taxon>
    </lineage>
</organism>
<name>A0A543HWR7_9MICO</name>
<feature type="transmembrane region" description="Helical" evidence="6">
    <location>
        <begin position="345"/>
        <end position="366"/>
    </location>
</feature>
<evidence type="ECO:0000313" key="8">
    <source>
        <dbReference type="Proteomes" id="UP000316747"/>
    </source>
</evidence>
<keyword evidence="4 6" id="KW-1133">Transmembrane helix</keyword>
<feature type="transmembrane region" description="Helical" evidence="6">
    <location>
        <begin position="204"/>
        <end position="228"/>
    </location>
</feature>
<sequence>MSTITKEEIAQSFVDERLPKRSVVGYGFGDFANNLAFTLSTAFLLYYYTDVAGLSAAAVATMFFVVRLWDAVADMFAGRLVDRTMTRMGKFRPFILFGAVPLLFLSFLTFHVPSSLDDGAKLLYAYVTYAVLGLLYSLVNIPYGSLASAMTQSVKERAKLVSSRFFGGALGGIVLTYIIAPKISDLKSVKKTLTPAEYQEQVQAIFTQTTLLFIVIGSIAYLITWYFCREQVVRTSPRVSLRETYDTIRTNKPLGYLCAASFFYLVGLFAVGGASAFYAQYVMGDIKWLGPITLVNSGISIVAAPFIPKLVDRFGKKSLFQWCGVFTVVGGIALFFTPVGAVAPALIFLGIKGIGAALINTIMFGLEADTVEYGEWKSGQRSEGATYAVFSFTRKITQSIGGAVGAAALAFGGYLSATAAVPNPVQPESAIDAIRFTIGLLPAIVAAIAMLIFWKYPLTDERFREIRNETELRKRRQGHLIGPDGQVIEAREV</sequence>
<dbReference type="NCBIfam" id="TIGR00792">
    <property type="entry name" value="gph"/>
    <property type="match status" value="1"/>
</dbReference>
<feature type="transmembrane region" description="Helical" evidence="6">
    <location>
        <begin position="165"/>
        <end position="184"/>
    </location>
</feature>
<reference evidence="7 8" key="1">
    <citation type="submission" date="2019-06" db="EMBL/GenBank/DDBJ databases">
        <title>Genome sequencing of plant associated microbes to promote plant fitness in Sorghum bicolor and Oryza sativa.</title>
        <authorList>
            <person name="Coleman-Derr D."/>
        </authorList>
    </citation>
    <scope>NUCLEOTIDE SEQUENCE [LARGE SCALE GENOMIC DNA]</scope>
    <source>
        <strain evidence="7 8">KV-663</strain>
    </source>
</reference>
<comment type="subcellular location">
    <subcellularLocation>
        <location evidence="1">Cell membrane</location>
        <topology evidence="1">Multi-pass membrane protein</topology>
    </subcellularLocation>
</comment>
<evidence type="ECO:0000256" key="5">
    <source>
        <dbReference type="ARBA" id="ARBA00023136"/>
    </source>
</evidence>
<dbReference type="Pfam" id="PF13347">
    <property type="entry name" value="MFS_2"/>
    <property type="match status" value="1"/>
</dbReference>